<organism evidence="1 2">
    <name type="scientific">Aphanothece sacrum FPU1</name>
    <dbReference type="NCBI Taxonomy" id="1920663"/>
    <lineage>
        <taxon>Bacteria</taxon>
        <taxon>Bacillati</taxon>
        <taxon>Cyanobacteriota</taxon>
        <taxon>Cyanophyceae</taxon>
        <taxon>Oscillatoriophycideae</taxon>
        <taxon>Chroococcales</taxon>
        <taxon>Aphanothecaceae</taxon>
        <taxon>Aphanothece</taxon>
    </lineage>
</organism>
<evidence type="ECO:0000313" key="2">
    <source>
        <dbReference type="Proteomes" id="UP000287247"/>
    </source>
</evidence>
<dbReference type="EMBL" id="BDQK01000013">
    <property type="protein sequence ID" value="GBF80805.1"/>
    <property type="molecule type" value="Genomic_DNA"/>
</dbReference>
<keyword evidence="2" id="KW-1185">Reference proteome</keyword>
<comment type="caution">
    <text evidence="1">The sequence shown here is derived from an EMBL/GenBank/DDBJ whole genome shotgun (WGS) entry which is preliminary data.</text>
</comment>
<keyword evidence="1" id="KW-0547">Nucleotide-binding</keyword>
<evidence type="ECO:0000313" key="1">
    <source>
        <dbReference type="EMBL" id="GBF80805.1"/>
    </source>
</evidence>
<accession>A0A401IHM3</accession>
<dbReference type="OrthoDB" id="515851at2"/>
<dbReference type="Proteomes" id="UP000287247">
    <property type="component" value="Unassembled WGS sequence"/>
</dbReference>
<dbReference type="RefSeq" id="WP_124970616.1">
    <property type="nucleotide sequence ID" value="NZ_BDQK01000013.1"/>
</dbReference>
<dbReference type="AlphaFoldDB" id="A0A401IHM3"/>
<keyword evidence="1" id="KW-0347">Helicase</keyword>
<name>A0A401IHM3_APHSA</name>
<protein>
    <submittedName>
        <fullName evidence="1">ATP-dependent DNA helicase RuvB</fullName>
    </submittedName>
</protein>
<reference evidence="2" key="1">
    <citation type="submission" date="2017-05" db="EMBL/GenBank/DDBJ databases">
        <title>Physiological properties and genetic analysis related to exopolysaccharide production of fresh-water unicellular cyanobacterium Aphanothece sacrum, Suizenji Nori, that has been cultured as a food source in Japan.</title>
        <authorList>
            <person name="Kanesaki Y."/>
            <person name="Yoshikawa S."/>
            <person name="Ohki K."/>
        </authorList>
    </citation>
    <scope>NUCLEOTIDE SEQUENCE [LARGE SCALE GENOMIC DNA]</scope>
    <source>
        <strain evidence="2">FPU1</strain>
    </source>
</reference>
<dbReference type="GO" id="GO:0004386">
    <property type="term" value="F:helicase activity"/>
    <property type="evidence" value="ECO:0007669"/>
    <property type="project" value="UniProtKB-KW"/>
</dbReference>
<proteinExistence type="predicted"/>
<keyword evidence="1" id="KW-0378">Hydrolase</keyword>
<sequence length="110" mass="13060">MITVSIKDEYAEILSNFGNLESAIDLALKRYTIEQITTKIAGLKQKNLNYQNKYKTDYFTFCQKIQQDETFINYIETKVEKLWEIDLSDWEFSYQGIIDWTVKLQTILLV</sequence>
<keyword evidence="1" id="KW-0067">ATP-binding</keyword>
<gene>
    <name evidence="1" type="ORF">AsFPU1_2210</name>
</gene>